<dbReference type="Gene3D" id="3.40.50.12780">
    <property type="entry name" value="N-terminal domain of ligase-like"/>
    <property type="match status" value="1"/>
</dbReference>
<dbReference type="Proteomes" id="UP000291591">
    <property type="component" value="Unassembled WGS sequence"/>
</dbReference>
<sequence length="540" mass="58001">MRADRAGALDLFPVKRLVVKVAAMGSAQSEATIGGRLAARASPAPWSVAGAATSSAELDALASRTAGGFAALGLSPGEHVCLMMRASVAALGTWFGLARAGLVEVPLNTATRGPLLEHLLGRSRARVVVVDAEFLPLVLAALPDGVTHVVVHGPRPAQAPPTVSSWDDLAAADPLRDLPAVDPDDPTVVLHTSGTTGPPKGVVLTHRANLALAEHTTDLMGYTADDRLYSVFPLFHSNARFTSVLPALQAGAGLVMHTRFSAGGFWDTCREHAVTAFNFQGAMLTLLHNRPALPTDADNPVRVGFGAPCPPEITADFERRFGVALTEIYGSTEVSIVAQSRPEERRPGSAGRASPLYHLRVVDERGEPVPPGTDGEIVARPKRPGLMFTGYQDMPAETVHAWRDLWFHTGDRGRLDADGYLYFRDRLSDSIRRRGENVSSWEIERVLATHPRVDAVAAYGVPSALSEDDVMVAVVPVEGAELDPAEVVEYCRGQVTEFALPRYVRVMAALPMTPSQRTEKYRLRADGVTTDTWDREAARA</sequence>
<evidence type="ECO:0000313" key="7">
    <source>
        <dbReference type="EMBL" id="RZT85478.1"/>
    </source>
</evidence>
<gene>
    <name evidence="7" type="ORF">EV383_2344</name>
</gene>
<evidence type="ECO:0000259" key="6">
    <source>
        <dbReference type="Pfam" id="PF13193"/>
    </source>
</evidence>
<dbReference type="InterPro" id="IPR025110">
    <property type="entry name" value="AMP-bd_C"/>
</dbReference>
<proteinExistence type="inferred from homology"/>
<dbReference type="GO" id="GO:0044539">
    <property type="term" value="P:long-chain fatty acid import into cell"/>
    <property type="evidence" value="ECO:0007669"/>
    <property type="project" value="TreeGrafter"/>
</dbReference>
<dbReference type="GO" id="GO:0005524">
    <property type="term" value="F:ATP binding"/>
    <property type="evidence" value="ECO:0007669"/>
    <property type="project" value="UniProtKB-KW"/>
</dbReference>
<dbReference type="GO" id="GO:0004467">
    <property type="term" value="F:long-chain fatty acid-CoA ligase activity"/>
    <property type="evidence" value="ECO:0007669"/>
    <property type="project" value="TreeGrafter"/>
</dbReference>
<evidence type="ECO:0000313" key="8">
    <source>
        <dbReference type="Proteomes" id="UP000291591"/>
    </source>
</evidence>
<dbReference type="InterPro" id="IPR020845">
    <property type="entry name" value="AMP-binding_CS"/>
</dbReference>
<dbReference type="InterPro" id="IPR045851">
    <property type="entry name" value="AMP-bd_C_sf"/>
</dbReference>
<comment type="caution">
    <text evidence="7">The sequence shown here is derived from an EMBL/GenBank/DDBJ whole genome shotgun (WGS) entry which is preliminary data.</text>
</comment>
<dbReference type="SUPFAM" id="SSF56801">
    <property type="entry name" value="Acetyl-CoA synthetase-like"/>
    <property type="match status" value="1"/>
</dbReference>
<evidence type="ECO:0000256" key="4">
    <source>
        <dbReference type="ARBA" id="ARBA00022840"/>
    </source>
</evidence>
<dbReference type="Pfam" id="PF13193">
    <property type="entry name" value="AMP-binding_C"/>
    <property type="match status" value="1"/>
</dbReference>
<accession>A0A4Q7UWU1</accession>
<dbReference type="Pfam" id="PF00501">
    <property type="entry name" value="AMP-binding"/>
    <property type="match status" value="1"/>
</dbReference>
<dbReference type="GO" id="GO:0005886">
    <property type="term" value="C:plasma membrane"/>
    <property type="evidence" value="ECO:0007669"/>
    <property type="project" value="TreeGrafter"/>
</dbReference>
<feature type="domain" description="AMP-dependent synthetase/ligase" evidence="5">
    <location>
        <begin position="52"/>
        <end position="391"/>
    </location>
</feature>
<dbReference type="Gene3D" id="3.30.300.30">
    <property type="match status" value="1"/>
</dbReference>
<dbReference type="PROSITE" id="PS00455">
    <property type="entry name" value="AMP_BINDING"/>
    <property type="match status" value="1"/>
</dbReference>
<keyword evidence="8" id="KW-1185">Reference proteome</keyword>
<keyword evidence="4" id="KW-0067">ATP-binding</keyword>
<evidence type="ECO:0000256" key="2">
    <source>
        <dbReference type="ARBA" id="ARBA00022598"/>
    </source>
</evidence>
<protein>
    <submittedName>
        <fullName evidence="7">Crotonobetaine/carnitine-CoA ligase</fullName>
    </submittedName>
</protein>
<feature type="domain" description="AMP-binding enzyme C-terminal" evidence="6">
    <location>
        <begin position="442"/>
        <end position="515"/>
    </location>
</feature>
<dbReference type="GO" id="GO:0005324">
    <property type="term" value="F:long-chain fatty acid transmembrane transporter activity"/>
    <property type="evidence" value="ECO:0007669"/>
    <property type="project" value="TreeGrafter"/>
</dbReference>
<evidence type="ECO:0000256" key="3">
    <source>
        <dbReference type="ARBA" id="ARBA00022741"/>
    </source>
</evidence>
<comment type="similarity">
    <text evidence="1">Belongs to the ATP-dependent AMP-binding enzyme family.</text>
</comment>
<reference evidence="7 8" key="1">
    <citation type="submission" date="2019-02" db="EMBL/GenBank/DDBJ databases">
        <title>Sequencing the genomes of 1000 actinobacteria strains.</title>
        <authorList>
            <person name="Klenk H.-P."/>
        </authorList>
    </citation>
    <scope>NUCLEOTIDE SEQUENCE [LARGE SCALE GENOMIC DNA]</scope>
    <source>
        <strain evidence="7 8">DSM 45779</strain>
    </source>
</reference>
<evidence type="ECO:0000256" key="1">
    <source>
        <dbReference type="ARBA" id="ARBA00006432"/>
    </source>
</evidence>
<dbReference type="PANTHER" id="PTHR43107:SF15">
    <property type="entry name" value="FATTY ACID TRANSPORT PROTEIN 3, ISOFORM A"/>
    <property type="match status" value="1"/>
</dbReference>
<organism evidence="7 8">
    <name type="scientific">Pseudonocardia sediminis</name>
    <dbReference type="NCBI Taxonomy" id="1397368"/>
    <lineage>
        <taxon>Bacteria</taxon>
        <taxon>Bacillati</taxon>
        <taxon>Actinomycetota</taxon>
        <taxon>Actinomycetes</taxon>
        <taxon>Pseudonocardiales</taxon>
        <taxon>Pseudonocardiaceae</taxon>
        <taxon>Pseudonocardia</taxon>
    </lineage>
</organism>
<keyword evidence="2 7" id="KW-0436">Ligase</keyword>
<dbReference type="EMBL" id="SHKL01000001">
    <property type="protein sequence ID" value="RZT85478.1"/>
    <property type="molecule type" value="Genomic_DNA"/>
</dbReference>
<name>A0A4Q7UWU1_PSEST</name>
<keyword evidence="3" id="KW-0547">Nucleotide-binding</keyword>
<dbReference type="InterPro" id="IPR042099">
    <property type="entry name" value="ANL_N_sf"/>
</dbReference>
<dbReference type="InterPro" id="IPR000873">
    <property type="entry name" value="AMP-dep_synth/lig_dom"/>
</dbReference>
<dbReference type="PANTHER" id="PTHR43107">
    <property type="entry name" value="LONG-CHAIN FATTY ACID TRANSPORT PROTEIN"/>
    <property type="match status" value="1"/>
</dbReference>
<dbReference type="AlphaFoldDB" id="A0A4Q7UWU1"/>
<evidence type="ECO:0000259" key="5">
    <source>
        <dbReference type="Pfam" id="PF00501"/>
    </source>
</evidence>